<dbReference type="HOGENOM" id="CLU_2245791_0_0_9"/>
<feature type="domain" description="Resolvase/invertase-type recombinase catalytic" evidence="1">
    <location>
        <begin position="1"/>
        <end position="104"/>
    </location>
</feature>
<evidence type="ECO:0000313" key="2">
    <source>
        <dbReference type="EMBL" id="EFU72772.1"/>
    </source>
</evidence>
<dbReference type="Proteomes" id="UP000010296">
    <property type="component" value="Unassembled WGS sequence"/>
</dbReference>
<dbReference type="eggNOG" id="COG1961">
    <property type="taxonomic scope" value="Bacteria"/>
</dbReference>
<dbReference type="PROSITE" id="PS51736">
    <property type="entry name" value="RECOMBINASES_3"/>
    <property type="match status" value="1"/>
</dbReference>
<dbReference type="RefSeq" id="WP_007209387.1">
    <property type="nucleotide sequence ID" value="NZ_GL622280.1"/>
</dbReference>
<protein>
    <submittedName>
        <fullName evidence="2">Resolvase, N-terminal domain protein</fullName>
    </submittedName>
</protein>
<dbReference type="InterPro" id="IPR006119">
    <property type="entry name" value="Resolv_N"/>
</dbReference>
<evidence type="ECO:0000259" key="1">
    <source>
        <dbReference type="PROSITE" id="PS51736"/>
    </source>
</evidence>
<dbReference type="EMBL" id="AEPV01000142">
    <property type="protein sequence ID" value="EFU72772.1"/>
    <property type="molecule type" value="Genomic_DNA"/>
</dbReference>
<accession>E6LJ50</accession>
<dbReference type="InterPro" id="IPR036162">
    <property type="entry name" value="Resolvase-like_N_sf"/>
</dbReference>
<gene>
    <name evidence="2" type="primary">res2</name>
    <name evidence="2" type="ORF">HMPREF9088_2390</name>
</gene>
<dbReference type="GO" id="GO:0000150">
    <property type="term" value="F:DNA strand exchange activity"/>
    <property type="evidence" value="ECO:0007669"/>
    <property type="project" value="InterPro"/>
</dbReference>
<dbReference type="Pfam" id="PF00239">
    <property type="entry name" value="Resolvase"/>
    <property type="match status" value="1"/>
</dbReference>
<evidence type="ECO:0000313" key="3">
    <source>
        <dbReference type="Proteomes" id="UP000010296"/>
    </source>
</evidence>
<name>E6LJ50_ENTI1</name>
<dbReference type="STRING" id="888064.HMPREF9088_2390"/>
<dbReference type="SUPFAM" id="SSF53041">
    <property type="entry name" value="Resolvase-like"/>
    <property type="match status" value="1"/>
</dbReference>
<dbReference type="Gene3D" id="3.40.50.1390">
    <property type="entry name" value="Resolvase, N-terminal catalytic domain"/>
    <property type="match status" value="1"/>
</dbReference>
<dbReference type="SMART" id="SM00857">
    <property type="entry name" value="Resolvase"/>
    <property type="match status" value="1"/>
</dbReference>
<dbReference type="AlphaFoldDB" id="E6LJ50"/>
<comment type="caution">
    <text evidence="2">The sequence shown here is derived from an EMBL/GenBank/DDBJ whole genome shotgun (WGS) entry which is preliminary data.</text>
</comment>
<dbReference type="GO" id="GO:0003677">
    <property type="term" value="F:DNA binding"/>
    <property type="evidence" value="ECO:0007669"/>
    <property type="project" value="InterPro"/>
</dbReference>
<sequence length="104" mass="11793">MKMKNLGIEKWFVDDGISGTIRDRKALNEMIDYVRDIDTVYVVALDRLSRNTKDLEEIQAKIKAKGATILPLDILEKLGMKDIPSDITSKLIFDIMTVVSSFLC</sequence>
<organism evidence="2 3">
    <name type="scientific">Enterococcus italicus (strain DSM 15952 / CCUG 50447 / LMG 22039 / TP 1.5)</name>
    <dbReference type="NCBI Taxonomy" id="888064"/>
    <lineage>
        <taxon>Bacteria</taxon>
        <taxon>Bacillati</taxon>
        <taxon>Bacillota</taxon>
        <taxon>Bacilli</taxon>
        <taxon>Lactobacillales</taxon>
        <taxon>Enterococcaceae</taxon>
        <taxon>Enterococcus</taxon>
    </lineage>
</organism>
<reference evidence="2 3" key="1">
    <citation type="submission" date="2010-12" db="EMBL/GenBank/DDBJ databases">
        <authorList>
            <person name="Muzny D."/>
            <person name="Qin X."/>
            <person name="Deng J."/>
            <person name="Jiang H."/>
            <person name="Liu Y."/>
            <person name="Qu J."/>
            <person name="Song X.-Z."/>
            <person name="Zhang L."/>
            <person name="Thornton R."/>
            <person name="Coyle M."/>
            <person name="Francisco L."/>
            <person name="Jackson L."/>
            <person name="Javaid M."/>
            <person name="Korchina V."/>
            <person name="Kovar C."/>
            <person name="Mata R."/>
            <person name="Mathew T."/>
            <person name="Ngo R."/>
            <person name="Nguyen L."/>
            <person name="Nguyen N."/>
            <person name="Okwuonu G."/>
            <person name="Ongeri F."/>
            <person name="Pham C."/>
            <person name="Simmons D."/>
            <person name="Wilczek-Boney K."/>
            <person name="Hale W."/>
            <person name="Jakkamsetti A."/>
            <person name="Pham P."/>
            <person name="Ruth R."/>
            <person name="San Lucas F."/>
            <person name="Warren J."/>
            <person name="Zhang J."/>
            <person name="Zhao Z."/>
            <person name="Zhou C."/>
            <person name="Zhu D."/>
            <person name="Lee S."/>
            <person name="Bess C."/>
            <person name="Blankenburg K."/>
            <person name="Forbes L."/>
            <person name="Fu Q."/>
            <person name="Gubbala S."/>
            <person name="Hirani K."/>
            <person name="Jayaseelan J.C."/>
            <person name="Lara F."/>
            <person name="Munidasa M."/>
            <person name="Palculict T."/>
            <person name="Patil S."/>
            <person name="Pu L.-L."/>
            <person name="Saada N."/>
            <person name="Tang L."/>
            <person name="Weissenberger G."/>
            <person name="Zhu Y."/>
            <person name="Hemphill L."/>
            <person name="Shang Y."/>
            <person name="Youmans B."/>
            <person name="Ayvaz T."/>
            <person name="Ross M."/>
            <person name="Santibanez J."/>
            <person name="Aqrawi P."/>
            <person name="Gross S."/>
            <person name="Joshi V."/>
            <person name="Fowler G."/>
            <person name="Nazareth L."/>
            <person name="Reid J."/>
            <person name="Worley K."/>
            <person name="Petrosino J."/>
            <person name="Highlander S."/>
            <person name="Gibbs R."/>
        </authorList>
    </citation>
    <scope>NUCLEOTIDE SEQUENCE [LARGE SCALE GENOMIC DNA]</scope>
    <source>
        <strain evidence="3">DSM 15952 / CCUG 50447 / LMG 22039 / TP 1.5</strain>
    </source>
</reference>
<keyword evidence="3" id="KW-1185">Reference proteome</keyword>
<proteinExistence type="predicted"/>